<dbReference type="PANTHER" id="PTHR43179">
    <property type="entry name" value="RHAMNOSYLTRANSFERASE WBBL"/>
    <property type="match status" value="1"/>
</dbReference>
<evidence type="ECO:0000256" key="4">
    <source>
        <dbReference type="ARBA" id="ARBA00022679"/>
    </source>
</evidence>
<dbReference type="Pfam" id="PF00535">
    <property type="entry name" value="Glycos_transf_2"/>
    <property type="match status" value="1"/>
</dbReference>
<evidence type="ECO:0000313" key="6">
    <source>
        <dbReference type="EMBL" id="MXP75118.1"/>
    </source>
</evidence>
<evidence type="ECO:0000256" key="2">
    <source>
        <dbReference type="ARBA" id="ARBA00006739"/>
    </source>
</evidence>
<dbReference type="AlphaFoldDB" id="A0A7X3SI62"/>
<keyword evidence="7" id="KW-1185">Reference proteome</keyword>
<keyword evidence="3" id="KW-0328">Glycosyltransferase</keyword>
<sequence length="287" mass="33589">MGKYLHAFVILNYNIINETIDCIESIIKHIKNQNYYIIVVDNGSSKAIYDELYDYIHSLRLDKLILLKNSDNLGFACGNNVGFKYAKYELNADFILQINNDTIIAQADMLDILEDEFERTCSFVIGPDIYAVKQKLHQNPQPTITYNLKYIGKNILNSLCHIVALNLKIEDLIKNPIVKRSKNVFDYTIEQDNVTLHGSALYFTPLYLAAYDGMFDKTFLYREENILFYLLRADEHKMRYCPKLRITHLEDVSTDSSFDSNRKRRIFYYKNLLKSDLQLLKLIMKRG</sequence>
<dbReference type="EMBL" id="WUQX01000001">
    <property type="protein sequence ID" value="MXP75118.1"/>
    <property type="molecule type" value="Genomic_DNA"/>
</dbReference>
<organism evidence="6 7">
    <name type="scientific">Sporofaciens musculi</name>
    <dbReference type="NCBI Taxonomy" id="2681861"/>
    <lineage>
        <taxon>Bacteria</taxon>
        <taxon>Bacillati</taxon>
        <taxon>Bacillota</taxon>
        <taxon>Clostridia</taxon>
        <taxon>Lachnospirales</taxon>
        <taxon>Lachnospiraceae</taxon>
        <taxon>Sporofaciens</taxon>
    </lineage>
</organism>
<comment type="pathway">
    <text evidence="1">Cell wall biogenesis; cell wall polysaccharide biosynthesis.</text>
</comment>
<dbReference type="Gene3D" id="3.90.550.10">
    <property type="entry name" value="Spore Coat Polysaccharide Biosynthesis Protein SpsA, Chain A"/>
    <property type="match status" value="1"/>
</dbReference>
<gene>
    <name evidence="6" type="ORF">GN277_06905</name>
</gene>
<evidence type="ECO:0000256" key="1">
    <source>
        <dbReference type="ARBA" id="ARBA00004776"/>
    </source>
</evidence>
<name>A0A7X3SI62_9FIRM</name>
<comment type="similarity">
    <text evidence="2">Belongs to the glycosyltransferase 2 family.</text>
</comment>
<evidence type="ECO:0000256" key="3">
    <source>
        <dbReference type="ARBA" id="ARBA00022676"/>
    </source>
</evidence>
<dbReference type="InterPro" id="IPR029044">
    <property type="entry name" value="Nucleotide-diphossugar_trans"/>
</dbReference>
<dbReference type="SUPFAM" id="SSF53448">
    <property type="entry name" value="Nucleotide-diphospho-sugar transferases"/>
    <property type="match status" value="1"/>
</dbReference>
<evidence type="ECO:0000313" key="7">
    <source>
        <dbReference type="Proteomes" id="UP000460412"/>
    </source>
</evidence>
<protein>
    <submittedName>
        <fullName evidence="6">Glycosyltransferase</fullName>
    </submittedName>
</protein>
<dbReference type="Proteomes" id="UP000460412">
    <property type="component" value="Unassembled WGS sequence"/>
</dbReference>
<evidence type="ECO:0000259" key="5">
    <source>
        <dbReference type="Pfam" id="PF00535"/>
    </source>
</evidence>
<accession>A0A7X3SI62</accession>
<keyword evidence="4 6" id="KW-0808">Transferase</keyword>
<dbReference type="InterPro" id="IPR001173">
    <property type="entry name" value="Glyco_trans_2-like"/>
</dbReference>
<comment type="caution">
    <text evidence="6">The sequence shown here is derived from an EMBL/GenBank/DDBJ whole genome shotgun (WGS) entry which is preliminary data.</text>
</comment>
<dbReference type="GO" id="GO:0016757">
    <property type="term" value="F:glycosyltransferase activity"/>
    <property type="evidence" value="ECO:0007669"/>
    <property type="project" value="UniProtKB-KW"/>
</dbReference>
<feature type="domain" description="Glycosyltransferase 2-like" evidence="5">
    <location>
        <begin position="9"/>
        <end position="154"/>
    </location>
</feature>
<proteinExistence type="inferred from homology"/>
<dbReference type="RefSeq" id="WP_159750427.1">
    <property type="nucleotide sequence ID" value="NZ_WUQX01000001.1"/>
</dbReference>
<reference evidence="6 7" key="1">
    <citation type="submission" date="2019-12" db="EMBL/GenBank/DDBJ databases">
        <title>Sporaefaciens musculi gen. nov., sp. nov., a novel bacterium isolated from the caecum of an obese mouse.</title>
        <authorList>
            <person name="Rasmussen T.S."/>
            <person name="Streidl T."/>
            <person name="Hitch T.C.A."/>
            <person name="Wortmann E."/>
            <person name="Deptula P."/>
            <person name="Hansen M."/>
            <person name="Nielsen D.S."/>
            <person name="Clavel T."/>
            <person name="Vogensen F.K."/>
        </authorList>
    </citation>
    <scope>NUCLEOTIDE SEQUENCE [LARGE SCALE GENOMIC DNA]</scope>
    <source>
        <strain evidence="6 7">WCA-9-b2</strain>
    </source>
</reference>
<dbReference type="PANTHER" id="PTHR43179:SF12">
    <property type="entry name" value="GALACTOFURANOSYLTRANSFERASE GLFT2"/>
    <property type="match status" value="1"/>
</dbReference>